<dbReference type="EMBL" id="VDMA02000016">
    <property type="protein sequence ID" value="KAB8181700.1"/>
    <property type="molecule type" value="Genomic_DNA"/>
</dbReference>
<name>A0A5N6BN40_9ACTN</name>
<keyword evidence="3" id="KW-1185">Reference proteome</keyword>
<protein>
    <submittedName>
        <fullName evidence="2">Uncharacterized protein</fullName>
    </submittedName>
</protein>
<gene>
    <name evidence="2" type="ORF">FH610_027810</name>
</gene>
<feature type="region of interest" description="Disordered" evidence="1">
    <location>
        <begin position="48"/>
        <end position="86"/>
    </location>
</feature>
<evidence type="ECO:0000313" key="3">
    <source>
        <dbReference type="Proteomes" id="UP000313066"/>
    </source>
</evidence>
<dbReference type="Proteomes" id="UP000313066">
    <property type="component" value="Unassembled WGS sequence"/>
</dbReference>
<evidence type="ECO:0000256" key="1">
    <source>
        <dbReference type="SAM" id="MobiDB-lite"/>
    </source>
</evidence>
<comment type="caution">
    <text evidence="2">The sequence shown here is derived from an EMBL/GenBank/DDBJ whole genome shotgun (WGS) entry which is preliminary data.</text>
</comment>
<accession>A0A5N6BN40</accession>
<dbReference type="AlphaFoldDB" id="A0A5N6BN40"/>
<proteinExistence type="predicted"/>
<organism evidence="2 3">
    <name type="scientific">Microbispora catharanthi</name>
    <dbReference type="NCBI Taxonomy" id="1712871"/>
    <lineage>
        <taxon>Bacteria</taxon>
        <taxon>Bacillati</taxon>
        <taxon>Actinomycetota</taxon>
        <taxon>Actinomycetes</taxon>
        <taxon>Streptosporangiales</taxon>
        <taxon>Streptosporangiaceae</taxon>
        <taxon>Microbispora</taxon>
    </lineage>
</organism>
<evidence type="ECO:0000313" key="2">
    <source>
        <dbReference type="EMBL" id="KAB8181700.1"/>
    </source>
</evidence>
<feature type="region of interest" description="Disordered" evidence="1">
    <location>
        <begin position="107"/>
        <end position="127"/>
    </location>
</feature>
<reference evidence="2 3" key="1">
    <citation type="submission" date="2019-10" db="EMBL/GenBank/DDBJ databases">
        <title>Nonomuraea sp. nov., isolated from Phyllanthus amarus.</title>
        <authorList>
            <person name="Klykleung N."/>
            <person name="Tanasupawat S."/>
        </authorList>
    </citation>
    <scope>NUCLEOTIDE SEQUENCE [LARGE SCALE GENOMIC DNA]</scope>
    <source>
        <strain evidence="2 3">CR1-09</strain>
    </source>
</reference>
<sequence>MQPIRFTPAHKMMASAVLVGVVIVGGASITAAAFAGRLDDVAKVGDAPAAKLGPATGGHGGSVEVSPDDPGRGELTGPRATPEVDPDVVLKELTDDPDGVADYWTRERMQDANPMPVPQVSVSIIPD</sequence>
<dbReference type="RefSeq" id="WP_139577980.1">
    <property type="nucleotide sequence ID" value="NZ_VDMA02000016.1"/>
</dbReference>